<dbReference type="HAMAP" id="MF_00151">
    <property type="entry name" value="PPAT_bact"/>
    <property type="match status" value="1"/>
</dbReference>
<protein>
    <recommendedName>
        <fullName evidence="9">Phosphopantetheine adenylyltransferase</fullName>
        <ecNumber evidence="9">2.7.7.3</ecNumber>
    </recommendedName>
    <alternativeName>
        <fullName evidence="9">Dephospho-CoA pyrophosphorylase</fullName>
    </alternativeName>
    <alternativeName>
        <fullName evidence="9">Pantetheine-phosphate adenylyltransferase</fullName>
        <shortName evidence="9">PPAT</shortName>
    </alternativeName>
</protein>
<feature type="binding site" evidence="9">
    <location>
        <position position="18"/>
    </location>
    <ligand>
        <name>ATP</name>
        <dbReference type="ChEBI" id="CHEBI:30616"/>
    </ligand>
</feature>
<dbReference type="NCBIfam" id="TIGR01510">
    <property type="entry name" value="coaD_prev_kdtB"/>
    <property type="match status" value="1"/>
</dbReference>
<feature type="binding site" evidence="9">
    <location>
        <begin position="124"/>
        <end position="130"/>
    </location>
    <ligand>
        <name>ATP</name>
        <dbReference type="ChEBI" id="CHEBI:30616"/>
    </ligand>
</feature>
<keyword evidence="4 9" id="KW-0547">Nucleotide-binding</keyword>
<comment type="subcellular location">
    <subcellularLocation>
        <location evidence="9">Cytoplasm</location>
    </subcellularLocation>
</comment>
<dbReference type="EC" id="2.7.7.3" evidence="9"/>
<feature type="binding site" evidence="9">
    <location>
        <begin position="10"/>
        <end position="11"/>
    </location>
    <ligand>
        <name>ATP</name>
        <dbReference type="ChEBI" id="CHEBI:30616"/>
    </ligand>
</feature>
<comment type="subunit">
    <text evidence="9">Homohexamer.</text>
</comment>
<sequence>MKKIAVFPGSFDPFTRAHQDLVLRALLLFDEIIIAIGVNTSKQGLLPFEVREEAIKAVFLDEEKVQVQRIEGLTVNFCREVGARYMLRGLRNGIDLEFENAIAQNNLILAPEVESFFLLSRSGLGHISSTIVRDILRHGGDVSALVPDAILPFLNTTE</sequence>
<evidence type="ECO:0000256" key="1">
    <source>
        <dbReference type="ARBA" id="ARBA00022490"/>
    </source>
</evidence>
<dbReference type="RefSeq" id="WP_066752100.1">
    <property type="nucleotide sequence ID" value="NZ_JBHUMB010000014.1"/>
</dbReference>
<feature type="binding site" evidence="9">
    <location>
        <begin position="89"/>
        <end position="91"/>
    </location>
    <ligand>
        <name>ATP</name>
        <dbReference type="ChEBI" id="CHEBI:30616"/>
    </ligand>
</feature>
<dbReference type="Proteomes" id="UP001597418">
    <property type="component" value="Unassembled WGS sequence"/>
</dbReference>
<dbReference type="SUPFAM" id="SSF52374">
    <property type="entry name" value="Nucleotidylyl transferase"/>
    <property type="match status" value="1"/>
</dbReference>
<dbReference type="InterPro" id="IPR004821">
    <property type="entry name" value="Cyt_trans-like"/>
</dbReference>
<proteinExistence type="inferred from homology"/>
<feature type="binding site" evidence="9">
    <location>
        <position position="99"/>
    </location>
    <ligand>
        <name>ATP</name>
        <dbReference type="ChEBI" id="CHEBI:30616"/>
    </ligand>
</feature>
<organism evidence="11 12">
    <name type="scientific">Sphingobacterium populi</name>
    <dbReference type="NCBI Taxonomy" id="1812824"/>
    <lineage>
        <taxon>Bacteria</taxon>
        <taxon>Pseudomonadati</taxon>
        <taxon>Bacteroidota</taxon>
        <taxon>Sphingobacteriia</taxon>
        <taxon>Sphingobacteriales</taxon>
        <taxon>Sphingobacteriaceae</taxon>
        <taxon>Sphingobacterium</taxon>
    </lineage>
</organism>
<keyword evidence="7 9" id="KW-0173">Coenzyme A biosynthesis</keyword>
<feature type="binding site" evidence="9">
    <location>
        <position position="74"/>
    </location>
    <ligand>
        <name>substrate</name>
    </ligand>
</feature>
<dbReference type="GO" id="GO:0004595">
    <property type="term" value="F:pantetheine-phosphate adenylyltransferase activity"/>
    <property type="evidence" value="ECO:0007669"/>
    <property type="project" value="UniProtKB-EC"/>
</dbReference>
<keyword evidence="6 9" id="KW-0460">Magnesium</keyword>
<feature type="binding site" evidence="9">
    <location>
        <position position="88"/>
    </location>
    <ligand>
        <name>substrate</name>
    </ligand>
</feature>
<feature type="site" description="Transition state stabilizer" evidence="9">
    <location>
        <position position="18"/>
    </location>
</feature>
<dbReference type="PANTHER" id="PTHR21342:SF1">
    <property type="entry name" value="PHOSPHOPANTETHEINE ADENYLYLTRANSFERASE"/>
    <property type="match status" value="1"/>
</dbReference>
<keyword evidence="12" id="KW-1185">Reference proteome</keyword>
<accession>A0ABW5UIQ5</accession>
<evidence type="ECO:0000259" key="10">
    <source>
        <dbReference type="Pfam" id="PF01467"/>
    </source>
</evidence>
<feature type="domain" description="Cytidyltransferase-like" evidence="10">
    <location>
        <begin position="6"/>
        <end position="134"/>
    </location>
</feature>
<evidence type="ECO:0000256" key="5">
    <source>
        <dbReference type="ARBA" id="ARBA00022840"/>
    </source>
</evidence>
<comment type="cofactor">
    <cofactor evidence="9">
        <name>Mg(2+)</name>
        <dbReference type="ChEBI" id="CHEBI:18420"/>
    </cofactor>
</comment>
<evidence type="ECO:0000256" key="7">
    <source>
        <dbReference type="ARBA" id="ARBA00022993"/>
    </source>
</evidence>
<comment type="caution">
    <text evidence="11">The sequence shown here is derived from an EMBL/GenBank/DDBJ whole genome shotgun (WGS) entry which is preliminary data.</text>
</comment>
<dbReference type="InterPro" id="IPR001980">
    <property type="entry name" value="PPAT"/>
</dbReference>
<dbReference type="Pfam" id="PF01467">
    <property type="entry name" value="CTP_transf_like"/>
    <property type="match status" value="1"/>
</dbReference>
<comment type="catalytic activity">
    <reaction evidence="8 9">
        <text>(R)-4'-phosphopantetheine + ATP + H(+) = 3'-dephospho-CoA + diphosphate</text>
        <dbReference type="Rhea" id="RHEA:19801"/>
        <dbReference type="ChEBI" id="CHEBI:15378"/>
        <dbReference type="ChEBI" id="CHEBI:30616"/>
        <dbReference type="ChEBI" id="CHEBI:33019"/>
        <dbReference type="ChEBI" id="CHEBI:57328"/>
        <dbReference type="ChEBI" id="CHEBI:61723"/>
        <dbReference type="EC" id="2.7.7.3"/>
    </reaction>
</comment>
<dbReference type="NCBIfam" id="TIGR00125">
    <property type="entry name" value="cyt_tran_rel"/>
    <property type="match status" value="1"/>
</dbReference>
<comment type="function">
    <text evidence="9">Reversibly transfers an adenylyl group from ATP to 4'-phosphopantetheine, yielding dephospho-CoA (dPCoA) and pyrophosphate.</text>
</comment>
<evidence type="ECO:0000256" key="9">
    <source>
        <dbReference type="HAMAP-Rule" id="MF_00151"/>
    </source>
</evidence>
<dbReference type="PRINTS" id="PR01020">
    <property type="entry name" value="LPSBIOSNTHSS"/>
</dbReference>
<reference evidence="12" key="1">
    <citation type="journal article" date="2019" name="Int. J. Syst. Evol. Microbiol.">
        <title>The Global Catalogue of Microorganisms (GCM) 10K type strain sequencing project: providing services to taxonomists for standard genome sequencing and annotation.</title>
        <authorList>
            <consortium name="The Broad Institute Genomics Platform"/>
            <consortium name="The Broad Institute Genome Sequencing Center for Infectious Disease"/>
            <person name="Wu L."/>
            <person name="Ma J."/>
        </authorList>
    </citation>
    <scope>NUCLEOTIDE SEQUENCE [LARGE SCALE GENOMIC DNA]</scope>
    <source>
        <strain evidence="12">KCTC 42247</strain>
    </source>
</reference>
<dbReference type="Gene3D" id="3.40.50.620">
    <property type="entry name" value="HUPs"/>
    <property type="match status" value="1"/>
</dbReference>
<keyword evidence="5 9" id="KW-0067">ATP-binding</keyword>
<dbReference type="InterPro" id="IPR014729">
    <property type="entry name" value="Rossmann-like_a/b/a_fold"/>
</dbReference>
<keyword evidence="2 9" id="KW-0808">Transferase</keyword>
<evidence type="ECO:0000256" key="3">
    <source>
        <dbReference type="ARBA" id="ARBA00022695"/>
    </source>
</evidence>
<evidence type="ECO:0000256" key="6">
    <source>
        <dbReference type="ARBA" id="ARBA00022842"/>
    </source>
</evidence>
<feature type="binding site" evidence="9">
    <location>
        <position position="10"/>
    </location>
    <ligand>
        <name>substrate</name>
    </ligand>
</feature>
<name>A0ABW5UIQ5_9SPHI</name>
<evidence type="ECO:0000313" key="11">
    <source>
        <dbReference type="EMBL" id="MFD2744567.1"/>
    </source>
</evidence>
<comment type="pathway">
    <text evidence="9">Cofactor biosynthesis; coenzyme A biosynthesis; CoA from (R)-pantothenate: step 4/5.</text>
</comment>
<evidence type="ECO:0000256" key="8">
    <source>
        <dbReference type="ARBA" id="ARBA00029346"/>
    </source>
</evidence>
<evidence type="ECO:0000313" key="12">
    <source>
        <dbReference type="Proteomes" id="UP001597418"/>
    </source>
</evidence>
<keyword evidence="3 9" id="KW-0548">Nucleotidyltransferase</keyword>
<gene>
    <name evidence="9 11" type="primary">coaD</name>
    <name evidence="11" type="ORF">ACFSQ6_14305</name>
</gene>
<dbReference type="EMBL" id="JBHUMB010000014">
    <property type="protein sequence ID" value="MFD2744567.1"/>
    <property type="molecule type" value="Genomic_DNA"/>
</dbReference>
<dbReference type="PANTHER" id="PTHR21342">
    <property type="entry name" value="PHOSPHOPANTETHEINE ADENYLYLTRANSFERASE"/>
    <property type="match status" value="1"/>
</dbReference>
<comment type="similarity">
    <text evidence="9">Belongs to the bacterial CoaD family.</text>
</comment>
<feature type="binding site" evidence="9">
    <location>
        <position position="42"/>
    </location>
    <ligand>
        <name>substrate</name>
    </ligand>
</feature>
<evidence type="ECO:0000256" key="4">
    <source>
        <dbReference type="ARBA" id="ARBA00022741"/>
    </source>
</evidence>
<evidence type="ECO:0000256" key="2">
    <source>
        <dbReference type="ARBA" id="ARBA00022679"/>
    </source>
</evidence>
<keyword evidence="1 9" id="KW-0963">Cytoplasm</keyword>